<evidence type="ECO:0000313" key="1">
    <source>
        <dbReference type="EMBL" id="KAF7328287.1"/>
    </source>
</evidence>
<dbReference type="EMBL" id="JACAZH010000084">
    <property type="protein sequence ID" value="KAF7328287.1"/>
    <property type="molecule type" value="Genomic_DNA"/>
</dbReference>
<protein>
    <submittedName>
        <fullName evidence="1">Uncharacterized protein</fullName>
    </submittedName>
</protein>
<comment type="caution">
    <text evidence="1">The sequence shown here is derived from an EMBL/GenBank/DDBJ whole genome shotgun (WGS) entry which is preliminary data.</text>
</comment>
<name>A0A8H6U3P1_9AGAR</name>
<dbReference type="AlphaFoldDB" id="A0A8H6U3P1"/>
<dbReference type="Proteomes" id="UP000623467">
    <property type="component" value="Unassembled WGS sequence"/>
</dbReference>
<proteinExistence type="predicted"/>
<reference evidence="1" key="1">
    <citation type="submission" date="2020-05" db="EMBL/GenBank/DDBJ databases">
        <title>Mycena genomes resolve the evolution of fungal bioluminescence.</title>
        <authorList>
            <person name="Tsai I.J."/>
        </authorList>
    </citation>
    <scope>NUCLEOTIDE SEQUENCE</scope>
    <source>
        <strain evidence="1">160909Yilan</strain>
    </source>
</reference>
<accession>A0A8H6U3P1</accession>
<keyword evidence="2" id="KW-1185">Reference proteome</keyword>
<gene>
    <name evidence="1" type="ORF">MSAN_02488000</name>
</gene>
<organism evidence="1 2">
    <name type="scientific">Mycena sanguinolenta</name>
    <dbReference type="NCBI Taxonomy" id="230812"/>
    <lineage>
        <taxon>Eukaryota</taxon>
        <taxon>Fungi</taxon>
        <taxon>Dikarya</taxon>
        <taxon>Basidiomycota</taxon>
        <taxon>Agaricomycotina</taxon>
        <taxon>Agaricomycetes</taxon>
        <taxon>Agaricomycetidae</taxon>
        <taxon>Agaricales</taxon>
        <taxon>Marasmiineae</taxon>
        <taxon>Mycenaceae</taxon>
        <taxon>Mycena</taxon>
    </lineage>
</organism>
<sequence length="233" mass="25648">MHSVLLASSLPFFLRTELNSLLSLLLAFPLRRLHYPPMTSRLGLVQRRFPATAALVYSTVALTLSVAGPSLPLRLVAGAARYALRQVVCDSRPPSMPHPAITAKYLSFATSFSRTTRTWTSALIKTKVKFKYTPASKSLLIFAAPLACPHTNRKPSDPIKIRDIASASVHVLAASPLDLIRVLRQSSRIASFDLAPPASPPPLRSHHVPHISLHLETTKRSAVVQYVPRFIKH</sequence>
<evidence type="ECO:0000313" key="2">
    <source>
        <dbReference type="Proteomes" id="UP000623467"/>
    </source>
</evidence>